<proteinExistence type="predicted"/>
<comment type="caution">
    <text evidence="1">The sequence shown here is derived from an EMBL/GenBank/DDBJ whole genome shotgun (WGS) entry which is preliminary data.</text>
</comment>
<evidence type="ECO:0008006" key="3">
    <source>
        <dbReference type="Google" id="ProtNLM"/>
    </source>
</evidence>
<dbReference type="InterPro" id="IPR015018">
    <property type="entry name" value="DUF1905"/>
</dbReference>
<sequence>MRGDFRAEIWLAESTGAWHFVSLPNHLADEIADTVDGSRPGFGSVRVSVTIGATTWATSIFPDAKRGTYVLPVKKAVRAAERVEAGDTVSVELTVAD</sequence>
<dbReference type="STRING" id="239498.AXK60_18755"/>
<evidence type="ECO:0000313" key="2">
    <source>
        <dbReference type="Proteomes" id="UP000070258"/>
    </source>
</evidence>
<evidence type="ECO:0000313" key="1">
    <source>
        <dbReference type="EMBL" id="KXP04215.1"/>
    </source>
</evidence>
<dbReference type="AlphaFoldDB" id="A0A138A1A9"/>
<dbReference type="InterPro" id="IPR037079">
    <property type="entry name" value="AF2212/PG0164-like_sf"/>
</dbReference>
<protein>
    <recommendedName>
        <fullName evidence="3">DUF1905 domain-containing protein</fullName>
    </recommendedName>
</protein>
<dbReference type="SUPFAM" id="SSF141694">
    <property type="entry name" value="AF2212/PG0164-like"/>
    <property type="match status" value="1"/>
</dbReference>
<name>A0A138A1A9_9ACTN</name>
<dbReference type="EMBL" id="LSRF01000058">
    <property type="protein sequence ID" value="KXP04215.1"/>
    <property type="molecule type" value="Genomic_DNA"/>
</dbReference>
<dbReference type="Gene3D" id="2.40.30.100">
    <property type="entry name" value="AF2212/PG0164-like"/>
    <property type="match status" value="1"/>
</dbReference>
<reference evidence="2" key="1">
    <citation type="submission" date="2016-02" db="EMBL/GenBank/DDBJ databases">
        <authorList>
            <person name="Wen L."/>
            <person name="He K."/>
            <person name="Yang H."/>
        </authorList>
    </citation>
    <scope>NUCLEOTIDE SEQUENCE [LARGE SCALE GENOMIC DNA]</scope>
    <source>
        <strain evidence="2">JCM 15929</strain>
    </source>
</reference>
<gene>
    <name evidence="1" type="ORF">AXK60_18755</name>
</gene>
<dbReference type="Pfam" id="PF08922">
    <property type="entry name" value="DUF1905"/>
    <property type="match status" value="1"/>
</dbReference>
<accession>A0A138A1A9</accession>
<dbReference type="OrthoDB" id="9808666at2"/>
<organism evidence="1 2">
    <name type="scientific">Tsukamurella pseudospumae</name>
    <dbReference type="NCBI Taxonomy" id="239498"/>
    <lineage>
        <taxon>Bacteria</taxon>
        <taxon>Bacillati</taxon>
        <taxon>Actinomycetota</taxon>
        <taxon>Actinomycetes</taxon>
        <taxon>Mycobacteriales</taxon>
        <taxon>Tsukamurellaceae</taxon>
        <taxon>Tsukamurella</taxon>
    </lineage>
</organism>
<dbReference type="Proteomes" id="UP000070258">
    <property type="component" value="Unassembled WGS sequence"/>
</dbReference>